<evidence type="ECO:0000256" key="1">
    <source>
        <dbReference type="SAM" id="MobiDB-lite"/>
    </source>
</evidence>
<reference evidence="4" key="1">
    <citation type="journal article" date="2016" name="Nat. Genet.">
        <title>A high-quality carrot genome assembly provides new insights into carotenoid accumulation and asterid genome evolution.</title>
        <authorList>
            <person name="Iorizzo M."/>
            <person name="Ellison S."/>
            <person name="Senalik D."/>
            <person name="Zeng P."/>
            <person name="Satapoomin P."/>
            <person name="Huang J."/>
            <person name="Bowman M."/>
            <person name="Iovene M."/>
            <person name="Sanseverino W."/>
            <person name="Cavagnaro P."/>
            <person name="Yildiz M."/>
            <person name="Macko-Podgorni A."/>
            <person name="Moranska E."/>
            <person name="Grzebelus E."/>
            <person name="Grzebelus D."/>
            <person name="Ashrafi H."/>
            <person name="Zheng Z."/>
            <person name="Cheng S."/>
            <person name="Spooner D."/>
            <person name="Van Deynze A."/>
            <person name="Simon P."/>
        </authorList>
    </citation>
    <scope>NUCLEOTIDE SEQUENCE [LARGE SCALE GENOMIC DNA]</scope>
    <source>
        <tissue evidence="4">Leaf</tissue>
    </source>
</reference>
<feature type="region of interest" description="Disordered" evidence="1">
    <location>
        <begin position="267"/>
        <end position="289"/>
    </location>
</feature>
<dbReference type="AlphaFoldDB" id="A0A166AGW3"/>
<organism evidence="4">
    <name type="scientific">Daucus carota subsp. sativus</name>
    <name type="common">Carrot</name>
    <dbReference type="NCBI Taxonomy" id="79200"/>
    <lineage>
        <taxon>Eukaryota</taxon>
        <taxon>Viridiplantae</taxon>
        <taxon>Streptophyta</taxon>
        <taxon>Embryophyta</taxon>
        <taxon>Tracheophyta</taxon>
        <taxon>Spermatophyta</taxon>
        <taxon>Magnoliopsida</taxon>
        <taxon>eudicotyledons</taxon>
        <taxon>Gunneridae</taxon>
        <taxon>Pentapetalae</taxon>
        <taxon>asterids</taxon>
        <taxon>campanulids</taxon>
        <taxon>Apiales</taxon>
        <taxon>Apiaceae</taxon>
        <taxon>Apioideae</taxon>
        <taxon>Scandiceae</taxon>
        <taxon>Daucinae</taxon>
        <taxon>Daucus</taxon>
        <taxon>Daucus sect. Daucus</taxon>
    </lineage>
</organism>
<evidence type="ECO:0000313" key="5">
    <source>
        <dbReference type="EMBL" id="WOG92016.1"/>
    </source>
</evidence>
<dbReference type="STRING" id="79200.A0A166AGW3"/>
<evidence type="ECO:0000313" key="6">
    <source>
        <dbReference type="Proteomes" id="UP000077755"/>
    </source>
</evidence>
<evidence type="ECO:0000259" key="3">
    <source>
        <dbReference type="Pfam" id="PF14364"/>
    </source>
</evidence>
<keyword evidence="2" id="KW-0812">Transmembrane</keyword>
<dbReference type="EMBL" id="LNRQ01000003">
    <property type="protein sequence ID" value="KZN01229.1"/>
    <property type="molecule type" value="Genomic_DNA"/>
</dbReference>
<reference evidence="5" key="2">
    <citation type="submission" date="2022-03" db="EMBL/GenBank/DDBJ databases">
        <title>Draft title - Genomic analysis of global carrot germplasm unveils the trajectory of domestication and the origin of high carotenoid orange carrot.</title>
        <authorList>
            <person name="Iorizzo M."/>
            <person name="Ellison S."/>
            <person name="Senalik D."/>
            <person name="Macko-Podgorni A."/>
            <person name="Grzebelus D."/>
            <person name="Bostan H."/>
            <person name="Rolling W."/>
            <person name="Curaba J."/>
            <person name="Simon P."/>
        </authorList>
    </citation>
    <scope>NUCLEOTIDE SEQUENCE</scope>
    <source>
        <tissue evidence="5">Leaf</tissue>
    </source>
</reference>
<dbReference type="Proteomes" id="UP000077755">
    <property type="component" value="Chromosome 3"/>
</dbReference>
<dbReference type="PANTHER" id="PTHR33098:SF117">
    <property type="entry name" value="COTTON FIBER (DUF761)"/>
    <property type="match status" value="1"/>
</dbReference>
<dbReference type="Gramene" id="KZN01229">
    <property type="protein sequence ID" value="KZN01229"/>
    <property type="gene ID" value="DCAR_009983"/>
</dbReference>
<keyword evidence="6" id="KW-1185">Reference proteome</keyword>
<keyword evidence="2" id="KW-1133">Transmembrane helix</keyword>
<proteinExistence type="predicted"/>
<dbReference type="OMA" id="ETIHNDC"/>
<sequence>MILSFRFGLSTAAILFMAAVVKFSALLRKEFTVSQVPLIWNLVVSWFEPPYLYLVINCIIITIFASSKLQKHGTSHNSELNKFLEDDYNGNQNALQSKLVEVMQANSSREIKFSYKYSDEFDLNGNADDSVTETKSPIIVKDVHIDDSNAPGGLYSGKTTSFKEINDKIILEHTVNKMSEPKPPSSGKFVHQKVVEDNKEGKGRLRVLKPKAQELDTLETTWKSITNGQPLQSTCKHTSYGNLQDEHKMILSETFNEQNSNHRIDNMSKRLAGSSGPGKLRRDPSLSQDELNKRAEAFINRFKEDMRLQRKESLDRSVETINSIIC</sequence>
<dbReference type="OrthoDB" id="1933168at2759"/>
<dbReference type="InterPro" id="IPR008480">
    <property type="entry name" value="DUF761_pln"/>
</dbReference>
<feature type="transmembrane region" description="Helical" evidence="2">
    <location>
        <begin position="50"/>
        <end position="67"/>
    </location>
</feature>
<accession>A0A166AGW3</accession>
<dbReference type="InterPro" id="IPR025520">
    <property type="entry name" value="DUF4408"/>
</dbReference>
<feature type="compositionally biased region" description="Basic and acidic residues" evidence="1">
    <location>
        <begin position="280"/>
        <end position="289"/>
    </location>
</feature>
<evidence type="ECO:0000313" key="4">
    <source>
        <dbReference type="EMBL" id="KZN01229.1"/>
    </source>
</evidence>
<evidence type="ECO:0000256" key="2">
    <source>
        <dbReference type="SAM" id="Phobius"/>
    </source>
</evidence>
<dbReference type="KEGG" id="dcr:108213588"/>
<name>A0A166AGW3_DAUCS</name>
<dbReference type="PANTHER" id="PTHR33098">
    <property type="entry name" value="COTTON FIBER (DUF761)"/>
    <property type="match status" value="1"/>
</dbReference>
<keyword evidence="2" id="KW-0472">Membrane</keyword>
<feature type="domain" description="DUF4408" evidence="3">
    <location>
        <begin position="37"/>
        <end position="69"/>
    </location>
</feature>
<gene>
    <name evidence="4" type="ORF">DCAR_009983</name>
    <name evidence="5" type="ORF">DCAR_0311272</name>
</gene>
<dbReference type="Pfam" id="PF14364">
    <property type="entry name" value="DUF4408"/>
    <property type="match status" value="1"/>
</dbReference>
<dbReference type="EMBL" id="CP093345">
    <property type="protein sequence ID" value="WOG92016.1"/>
    <property type="molecule type" value="Genomic_DNA"/>
</dbReference>
<feature type="transmembrane region" description="Helical" evidence="2">
    <location>
        <begin position="7"/>
        <end position="27"/>
    </location>
</feature>
<protein>
    <recommendedName>
        <fullName evidence="3">DUF4408 domain-containing protein</fullName>
    </recommendedName>
</protein>
<dbReference type="Pfam" id="PF05553">
    <property type="entry name" value="DUF761"/>
    <property type="match status" value="1"/>
</dbReference>